<comment type="caution">
    <text evidence="1">The sequence shown here is derived from an EMBL/GenBank/DDBJ whole genome shotgun (WGS) entry which is preliminary data.</text>
</comment>
<evidence type="ECO:0000313" key="2">
    <source>
        <dbReference type="Proteomes" id="UP001187531"/>
    </source>
</evidence>
<dbReference type="Proteomes" id="UP001187531">
    <property type="component" value="Unassembled WGS sequence"/>
</dbReference>
<dbReference type="AlphaFoldDB" id="A0AA88I321"/>
<feature type="non-terminal residue" evidence="1">
    <location>
        <position position="1"/>
    </location>
</feature>
<proteinExistence type="predicted"/>
<sequence>DRSDLMDQLTRSEEDKQTLTKSLFEAEYEAERLRTIEDKLRSVLRTMAALHTMSLSRRSVGRIIIEAVERSVDPQTKECNIIKFLATLQQSSSEMERLGTESLINLALSADRSDLMDQLTRSEEDKQTLTKSFFEAEYEAERLRTIEETEVCAPNYGCITHY</sequence>
<name>A0AA88I321_ARTSF</name>
<evidence type="ECO:0000313" key="1">
    <source>
        <dbReference type="EMBL" id="KAK2718971.1"/>
    </source>
</evidence>
<dbReference type="EMBL" id="JAVRJZ010000009">
    <property type="protein sequence ID" value="KAK2718971.1"/>
    <property type="molecule type" value="Genomic_DNA"/>
</dbReference>
<accession>A0AA88I321</accession>
<gene>
    <name evidence="1" type="ORF">QYM36_006101</name>
</gene>
<protein>
    <submittedName>
        <fullName evidence="1">Uncharacterized protein</fullName>
    </submittedName>
</protein>
<keyword evidence="2" id="KW-1185">Reference proteome</keyword>
<reference evidence="1" key="1">
    <citation type="submission" date="2023-07" db="EMBL/GenBank/DDBJ databases">
        <title>Chromosome-level genome assembly of Artemia franciscana.</title>
        <authorList>
            <person name="Jo E."/>
        </authorList>
    </citation>
    <scope>NUCLEOTIDE SEQUENCE</scope>
    <source>
        <tissue evidence="1">Whole body</tissue>
    </source>
</reference>
<feature type="non-terminal residue" evidence="1">
    <location>
        <position position="162"/>
    </location>
</feature>
<organism evidence="1 2">
    <name type="scientific">Artemia franciscana</name>
    <name type="common">Brine shrimp</name>
    <name type="synonym">Artemia sanfranciscana</name>
    <dbReference type="NCBI Taxonomy" id="6661"/>
    <lineage>
        <taxon>Eukaryota</taxon>
        <taxon>Metazoa</taxon>
        <taxon>Ecdysozoa</taxon>
        <taxon>Arthropoda</taxon>
        <taxon>Crustacea</taxon>
        <taxon>Branchiopoda</taxon>
        <taxon>Anostraca</taxon>
        <taxon>Artemiidae</taxon>
        <taxon>Artemia</taxon>
    </lineage>
</organism>